<feature type="domain" description="RNA polymerase Rpb2" evidence="7">
    <location>
        <begin position="277"/>
        <end position="313"/>
    </location>
</feature>
<dbReference type="Proteomes" id="UP000681722">
    <property type="component" value="Unassembled WGS sequence"/>
</dbReference>
<organism evidence="8 10">
    <name type="scientific">Didymodactylos carnosus</name>
    <dbReference type="NCBI Taxonomy" id="1234261"/>
    <lineage>
        <taxon>Eukaryota</taxon>
        <taxon>Metazoa</taxon>
        <taxon>Spiralia</taxon>
        <taxon>Gnathifera</taxon>
        <taxon>Rotifera</taxon>
        <taxon>Eurotatoria</taxon>
        <taxon>Bdelloidea</taxon>
        <taxon>Philodinida</taxon>
        <taxon>Philodinidae</taxon>
        <taxon>Didymodactylos</taxon>
    </lineage>
</organism>
<evidence type="ECO:0000256" key="2">
    <source>
        <dbReference type="ARBA" id="ARBA00022478"/>
    </source>
</evidence>
<dbReference type="EMBL" id="CAJOBC010003150">
    <property type="protein sequence ID" value="CAF3769445.1"/>
    <property type="molecule type" value="Genomic_DNA"/>
</dbReference>
<dbReference type="Pfam" id="PF04565">
    <property type="entry name" value="RNA_pol_Rpb2_3"/>
    <property type="match status" value="1"/>
</dbReference>
<dbReference type="GO" id="GO:0003677">
    <property type="term" value="F:DNA binding"/>
    <property type="evidence" value="ECO:0007669"/>
    <property type="project" value="InterPro"/>
</dbReference>
<proteinExistence type="inferred from homology"/>
<evidence type="ECO:0000313" key="9">
    <source>
        <dbReference type="EMBL" id="CAF3769445.1"/>
    </source>
</evidence>
<dbReference type="EMBL" id="CAJNOQ010003150">
    <property type="protein sequence ID" value="CAF0997913.1"/>
    <property type="molecule type" value="Genomic_DNA"/>
</dbReference>
<name>A0A814GLM4_9BILA</name>
<dbReference type="GO" id="GO:0003899">
    <property type="term" value="F:DNA-directed RNA polymerase activity"/>
    <property type="evidence" value="ECO:0007669"/>
    <property type="project" value="UniProtKB-EC"/>
</dbReference>
<keyword evidence="5" id="KW-0804">Transcription</keyword>
<evidence type="ECO:0000256" key="4">
    <source>
        <dbReference type="ARBA" id="ARBA00022695"/>
    </source>
</evidence>
<dbReference type="GO" id="GO:0000428">
    <property type="term" value="C:DNA-directed RNA polymerase complex"/>
    <property type="evidence" value="ECO:0007669"/>
    <property type="project" value="UniProtKB-KW"/>
</dbReference>
<dbReference type="EC" id="2.7.7.6" evidence="1"/>
<evidence type="ECO:0000313" key="8">
    <source>
        <dbReference type="EMBL" id="CAF0997913.1"/>
    </source>
</evidence>
<accession>A0A814GLM4</accession>
<dbReference type="GO" id="GO:0006351">
    <property type="term" value="P:DNA-templated transcription"/>
    <property type="evidence" value="ECO:0007669"/>
    <property type="project" value="InterPro"/>
</dbReference>
<evidence type="ECO:0000259" key="7">
    <source>
        <dbReference type="Pfam" id="PF04565"/>
    </source>
</evidence>
<evidence type="ECO:0000256" key="3">
    <source>
        <dbReference type="ARBA" id="ARBA00022679"/>
    </source>
</evidence>
<sequence length="314" mass="36106">MMKIMVENMVDEDVLPVRIGSDNIKVSSKAKGYNRMDLVLNGLWDSTVDVNVCEFDAMNQGLPVDITIERLLKYYTAYEYVPIKGMPRSTTNDEDKEKISVQSRGFNDDHIDKNDYVLFVENQIIEEARTSDDDDEKKQQGGEYRPVYDHIYTSSCIITYLHLKMATSQPTLIRFYGVESNYSKEDILGQFNYYAGEEYHEDDYIVLVRVGCNQVEQGLMFIKPEITYKASGKFQFGSEKYGQILATPFNMFQLLYVRGKNILGRSVSFKTSGFSITAERLNILRCISYFRSVHRGDAFTKAKTTSVRKLHPEA</sequence>
<comment type="similarity">
    <text evidence="6">Belongs to the RNA polymerase beta chain family.</text>
</comment>
<evidence type="ECO:0000256" key="5">
    <source>
        <dbReference type="ARBA" id="ARBA00023163"/>
    </source>
</evidence>
<keyword evidence="3" id="KW-0808">Transferase</keyword>
<protein>
    <recommendedName>
        <fullName evidence="1">DNA-directed RNA polymerase</fullName>
        <ecNumber evidence="1">2.7.7.6</ecNumber>
    </recommendedName>
</protein>
<evidence type="ECO:0000313" key="10">
    <source>
        <dbReference type="Proteomes" id="UP000663829"/>
    </source>
</evidence>
<evidence type="ECO:0000256" key="6">
    <source>
        <dbReference type="RuleBase" id="RU000434"/>
    </source>
</evidence>
<keyword evidence="2" id="KW-0240">DNA-directed RNA polymerase</keyword>
<comment type="caution">
    <text evidence="8">The sequence shown here is derived from an EMBL/GenBank/DDBJ whole genome shotgun (WGS) entry which is preliminary data.</text>
</comment>
<dbReference type="Gene3D" id="3.90.1100.10">
    <property type="match status" value="1"/>
</dbReference>
<keyword evidence="4" id="KW-0548">Nucleotidyltransferase</keyword>
<dbReference type="Proteomes" id="UP000663829">
    <property type="component" value="Unassembled WGS sequence"/>
</dbReference>
<evidence type="ECO:0000256" key="1">
    <source>
        <dbReference type="ARBA" id="ARBA00012418"/>
    </source>
</evidence>
<reference evidence="8" key="1">
    <citation type="submission" date="2021-02" db="EMBL/GenBank/DDBJ databases">
        <authorList>
            <person name="Nowell W R."/>
        </authorList>
    </citation>
    <scope>NUCLEOTIDE SEQUENCE</scope>
</reference>
<dbReference type="InterPro" id="IPR007645">
    <property type="entry name" value="RNA_pol_Rpb2_3"/>
</dbReference>
<dbReference type="SUPFAM" id="SSF64484">
    <property type="entry name" value="beta and beta-prime subunits of DNA dependent RNA-polymerase"/>
    <property type="match status" value="1"/>
</dbReference>
<dbReference type="AlphaFoldDB" id="A0A814GLM4"/>
<gene>
    <name evidence="8" type="ORF">GPM918_LOCUS13598</name>
    <name evidence="9" type="ORF">SRO942_LOCUS13598</name>
</gene>
<keyword evidence="10" id="KW-1185">Reference proteome</keyword>